<dbReference type="Proteomes" id="UP001162480">
    <property type="component" value="Chromosome 4"/>
</dbReference>
<reference evidence="1" key="1">
    <citation type="submission" date="2023-08" db="EMBL/GenBank/DDBJ databases">
        <authorList>
            <person name="Alioto T."/>
            <person name="Alioto T."/>
            <person name="Gomez Garrido J."/>
        </authorList>
    </citation>
    <scope>NUCLEOTIDE SEQUENCE</scope>
</reference>
<evidence type="ECO:0000313" key="2">
    <source>
        <dbReference type="Proteomes" id="UP001162480"/>
    </source>
</evidence>
<organism evidence="1 2">
    <name type="scientific">Octopus vulgaris</name>
    <name type="common">Common octopus</name>
    <dbReference type="NCBI Taxonomy" id="6645"/>
    <lineage>
        <taxon>Eukaryota</taxon>
        <taxon>Metazoa</taxon>
        <taxon>Spiralia</taxon>
        <taxon>Lophotrochozoa</taxon>
        <taxon>Mollusca</taxon>
        <taxon>Cephalopoda</taxon>
        <taxon>Coleoidea</taxon>
        <taxon>Octopodiformes</taxon>
        <taxon>Octopoda</taxon>
        <taxon>Incirrata</taxon>
        <taxon>Octopodidae</taxon>
        <taxon>Octopus</taxon>
    </lineage>
</organism>
<sequence length="125" mass="14488">MDINIKRWILNISRISDVEDSRCGIELDVMKYERISFVLQLAVLSHSVSDIHLRIYSNYNFPVFVFDASGIHTNFSYKLVTGEKSNKCYNLGFNILITAEITPDIPEEIRNLKLKSNYMLLHCVN</sequence>
<evidence type="ECO:0000313" key="1">
    <source>
        <dbReference type="EMBL" id="CAI9721238.1"/>
    </source>
</evidence>
<keyword evidence="2" id="KW-1185">Reference proteome</keyword>
<accession>A0AA36F3I6</accession>
<name>A0AA36F3I6_OCTVU</name>
<proteinExistence type="predicted"/>
<dbReference type="AlphaFoldDB" id="A0AA36F3I6"/>
<protein>
    <submittedName>
        <fullName evidence="1">Uncharacterized protein</fullName>
    </submittedName>
</protein>
<gene>
    <name evidence="1" type="ORF">OCTVUL_1B017997</name>
</gene>
<dbReference type="EMBL" id="OX597817">
    <property type="protein sequence ID" value="CAI9721238.1"/>
    <property type="molecule type" value="Genomic_DNA"/>
</dbReference>